<dbReference type="EMBL" id="BSCQ01000047">
    <property type="protein sequence ID" value="GLH45877.1"/>
    <property type="molecule type" value="Genomic_DNA"/>
</dbReference>
<keyword evidence="2" id="KW-1185">Reference proteome</keyword>
<evidence type="ECO:0008006" key="3">
    <source>
        <dbReference type="Google" id="ProtNLM"/>
    </source>
</evidence>
<accession>A0ABQ5PR53</accession>
<evidence type="ECO:0000313" key="1">
    <source>
        <dbReference type="EMBL" id="GLH45877.1"/>
    </source>
</evidence>
<dbReference type="RefSeq" id="WP_281894284.1">
    <property type="nucleotide sequence ID" value="NZ_BSCQ01000047.1"/>
</dbReference>
<comment type="caution">
    <text evidence="1">The sequence shown here is derived from an EMBL/GenBank/DDBJ whole genome shotgun (WGS) entry which is preliminary data.</text>
</comment>
<reference evidence="1" key="1">
    <citation type="journal article" date="2021" name="Sci. Rep.">
        <title>An efficient direct screening system for microorganisms that activate plant immune responses based on plant-microbe interactions using cultured plant cells.</title>
        <authorList>
            <person name="Kurokawa M."/>
            <person name="Nakano M."/>
            <person name="Kitahata N."/>
            <person name="Kuchitsu K."/>
            <person name="Furuya T."/>
        </authorList>
    </citation>
    <scope>NUCLEOTIDE SEQUENCE</scope>
    <source>
        <strain evidence="1">RS3R-1</strain>
    </source>
</reference>
<protein>
    <recommendedName>
        <fullName evidence="3">DUF4435 domain-containing protein</fullName>
    </recommendedName>
</protein>
<name>A0ABQ5PR53_9PSED</name>
<evidence type="ECO:0000313" key="2">
    <source>
        <dbReference type="Proteomes" id="UP001145022"/>
    </source>
</evidence>
<reference evidence="1" key="3">
    <citation type="journal article" date="2023" name="J. Biotechnol.">
        <title>Draft Genome Sequences of Endophytic Pseudomonas Strains, Isolated from the Interior of Brassicaceae Plants.</title>
        <authorList>
            <person name="Kaneko H."/>
            <person name="Furuya T."/>
        </authorList>
    </citation>
    <scope>NUCLEOTIDE SEQUENCE</scope>
    <source>
        <strain evidence="1">RS3R-1</strain>
    </source>
</reference>
<dbReference type="Proteomes" id="UP001145022">
    <property type="component" value="Unassembled WGS sequence"/>
</dbReference>
<organism evidence="1 2">
    <name type="scientific">Pseudomonas atacamensis</name>
    <dbReference type="NCBI Taxonomy" id="2565368"/>
    <lineage>
        <taxon>Bacteria</taxon>
        <taxon>Pseudomonadati</taxon>
        <taxon>Pseudomonadota</taxon>
        <taxon>Gammaproteobacteria</taxon>
        <taxon>Pseudomonadales</taxon>
        <taxon>Pseudomonadaceae</taxon>
        <taxon>Pseudomonas</taxon>
    </lineage>
</organism>
<gene>
    <name evidence="1" type="ORF">RS3R1_49650</name>
</gene>
<reference evidence="1" key="2">
    <citation type="submission" date="2022-11" db="EMBL/GenBank/DDBJ databases">
        <title>Draft genome sequencing of Pseudomonas atacamensis RS3R1.</title>
        <authorList>
            <person name="Furuya T."/>
            <person name="Kaneko H."/>
        </authorList>
    </citation>
    <scope>NUCLEOTIDE SEQUENCE</scope>
    <source>
        <strain evidence="1">RS3R-1</strain>
    </source>
</reference>
<proteinExistence type="predicted"/>
<sequence>MSKLDKDIHQKEMAIRFCLVNDMAPFPEVDVQNFRELSTTSTIITDIDVLGIKIDSTGRPRRVAFDCKTLGKTSPINRAFWAGGLMAFTGCDESFIILRKKASEAHRLSAKQIKVHLFDEAQFQSYANSCSIDFSIDYCYSTSIDNWTKLFEVAIHDPNLSKYSAFLHSEIPIERDAVKALRKFLAALTKIKGELDPGKDKHKCLFLYSVSIFAFLMAQVVHDLRNIIEFDAEEKQFETILKYYIWGGRDSYLLRSRLTELFAAQRDGVPLQEPELRDWSGFMELTRKLLNSPMDIQKCMFPLREFAFMKVANKNDGKHDYISEKIHSNKRLRQFCVSLTRYLVDSLKLPREFSSQLDDDFNNLRFPDMS</sequence>